<protein>
    <submittedName>
        <fullName evidence="1">DUF2934 domain-containing protein</fullName>
    </submittedName>
</protein>
<keyword evidence="2" id="KW-1185">Reference proteome</keyword>
<accession>A0A6N6VG92</accession>
<dbReference type="Pfam" id="PF11154">
    <property type="entry name" value="DUF2934"/>
    <property type="match status" value="1"/>
</dbReference>
<gene>
    <name evidence="1" type="ORF">F2P47_11690</name>
</gene>
<evidence type="ECO:0000313" key="2">
    <source>
        <dbReference type="Proteomes" id="UP000468901"/>
    </source>
</evidence>
<name>A0A6N6VG92_9HYPH</name>
<evidence type="ECO:0000313" key="1">
    <source>
        <dbReference type="EMBL" id="KAB7739726.1"/>
    </source>
</evidence>
<dbReference type="Proteomes" id="UP000468901">
    <property type="component" value="Unassembled WGS sequence"/>
</dbReference>
<reference evidence="1 2" key="1">
    <citation type="submission" date="2019-09" db="EMBL/GenBank/DDBJ databases">
        <title>Parvibaculum sedimenti sp. nov., isolated from sediment.</title>
        <authorList>
            <person name="Wang Y."/>
        </authorList>
    </citation>
    <scope>NUCLEOTIDE SEQUENCE [LARGE SCALE GENOMIC DNA]</scope>
    <source>
        <strain evidence="1 2">HXT-9</strain>
    </source>
</reference>
<sequence>MAYYDTFDISEEAIQLRSYLIWVAEGCPDGADIEHWLRAEAELAWERRPASVQTKLTAYVAPRIPISTPPCRSTAARLFLQRGSASVSVARQ</sequence>
<comment type="caution">
    <text evidence="1">The sequence shown here is derived from an EMBL/GenBank/DDBJ whole genome shotgun (WGS) entry which is preliminary data.</text>
</comment>
<dbReference type="EMBL" id="WESC01000009">
    <property type="protein sequence ID" value="KAB7739726.1"/>
    <property type="molecule type" value="Genomic_DNA"/>
</dbReference>
<dbReference type="RefSeq" id="WP_152216535.1">
    <property type="nucleotide sequence ID" value="NZ_JBAQYD010000021.1"/>
</dbReference>
<dbReference type="AlphaFoldDB" id="A0A6N6VG92"/>
<dbReference type="InterPro" id="IPR021327">
    <property type="entry name" value="DUF2934"/>
</dbReference>
<proteinExistence type="predicted"/>
<organism evidence="1 2">
    <name type="scientific">Parvibaculum sedimenti</name>
    <dbReference type="NCBI Taxonomy" id="2608632"/>
    <lineage>
        <taxon>Bacteria</taxon>
        <taxon>Pseudomonadati</taxon>
        <taxon>Pseudomonadota</taxon>
        <taxon>Alphaproteobacteria</taxon>
        <taxon>Hyphomicrobiales</taxon>
        <taxon>Parvibaculaceae</taxon>
        <taxon>Parvibaculum</taxon>
    </lineage>
</organism>